<dbReference type="RefSeq" id="WP_186878810.1">
    <property type="nucleotide sequence ID" value="NZ_JACOPN010000006.1"/>
</dbReference>
<sequence>MKRFFLTWWKLLSVLSLGAVILGTAIWHTTRPVVLDPEALTLSQLPPSCPGTQLRLELSSHRISTATFFNGSDLTFYHGDPPDYCGVDVQLNGQWYDVPCRDFVTAGTGMTIAPGEQYAFTPHMEPYGTLPDGHYRLCFGYWQDDGSGPLQDELFYVSAVPFDIQRGRYVSAELP</sequence>
<keyword evidence="2" id="KW-1185">Reference proteome</keyword>
<comment type="caution">
    <text evidence="1">The sequence shown here is derived from an EMBL/GenBank/DDBJ whole genome shotgun (WGS) entry which is preliminary data.</text>
</comment>
<evidence type="ECO:0000313" key="1">
    <source>
        <dbReference type="EMBL" id="MBC5717598.1"/>
    </source>
</evidence>
<name>A0A8J6IZP3_9FIRM</name>
<accession>A0A8J6IZP3</accession>
<dbReference type="EMBL" id="JACOPN010000006">
    <property type="protein sequence ID" value="MBC5717598.1"/>
    <property type="molecule type" value="Genomic_DNA"/>
</dbReference>
<organism evidence="1 2">
    <name type="scientific">Flintibacter faecis</name>
    <dbReference type="NCBI Taxonomy" id="2763047"/>
    <lineage>
        <taxon>Bacteria</taxon>
        <taxon>Bacillati</taxon>
        <taxon>Bacillota</taxon>
        <taxon>Clostridia</taxon>
        <taxon>Eubacteriales</taxon>
        <taxon>Flintibacter</taxon>
    </lineage>
</organism>
<dbReference type="Proteomes" id="UP000602260">
    <property type="component" value="Unassembled WGS sequence"/>
</dbReference>
<proteinExistence type="predicted"/>
<gene>
    <name evidence="1" type="ORF">H8S55_09730</name>
</gene>
<reference evidence="1" key="1">
    <citation type="submission" date="2020-08" db="EMBL/GenBank/DDBJ databases">
        <title>Genome public.</title>
        <authorList>
            <person name="Liu C."/>
            <person name="Sun Q."/>
        </authorList>
    </citation>
    <scope>NUCLEOTIDE SEQUENCE</scope>
    <source>
        <strain evidence="1">BX5</strain>
    </source>
</reference>
<evidence type="ECO:0000313" key="2">
    <source>
        <dbReference type="Proteomes" id="UP000602260"/>
    </source>
</evidence>
<protein>
    <submittedName>
        <fullName evidence="1">Uncharacterized protein</fullName>
    </submittedName>
</protein>
<dbReference type="AlphaFoldDB" id="A0A8J6IZP3"/>